<evidence type="ECO:0000313" key="1">
    <source>
        <dbReference type="EMBL" id="TQE92919.1"/>
    </source>
</evidence>
<gene>
    <name evidence="1" type="ORF">FKZ61_23595</name>
</gene>
<feature type="non-terminal residue" evidence="1">
    <location>
        <position position="117"/>
    </location>
</feature>
<name>A0A540V821_9CHLR</name>
<organism evidence="1 2">
    <name type="scientific">Litorilinea aerophila</name>
    <dbReference type="NCBI Taxonomy" id="1204385"/>
    <lineage>
        <taxon>Bacteria</taxon>
        <taxon>Bacillati</taxon>
        <taxon>Chloroflexota</taxon>
        <taxon>Caldilineae</taxon>
        <taxon>Caldilineales</taxon>
        <taxon>Caldilineaceae</taxon>
        <taxon>Litorilinea</taxon>
    </lineage>
</organism>
<protein>
    <submittedName>
        <fullName evidence="1">Uncharacterized protein</fullName>
    </submittedName>
</protein>
<proteinExistence type="predicted"/>
<keyword evidence="2" id="KW-1185">Reference proteome</keyword>
<comment type="caution">
    <text evidence="1">The sequence shown here is derived from an EMBL/GenBank/DDBJ whole genome shotgun (WGS) entry which is preliminary data.</text>
</comment>
<dbReference type="RefSeq" id="WP_141612631.1">
    <property type="nucleotide sequence ID" value="NZ_VIGC02000075.1"/>
</dbReference>
<accession>A0A540V821</accession>
<dbReference type="InParanoid" id="A0A540V821"/>
<dbReference type="EMBL" id="VIGC01000077">
    <property type="protein sequence ID" value="TQE92919.1"/>
    <property type="molecule type" value="Genomic_DNA"/>
</dbReference>
<evidence type="ECO:0000313" key="2">
    <source>
        <dbReference type="Proteomes" id="UP000317371"/>
    </source>
</evidence>
<dbReference type="AlphaFoldDB" id="A0A540V821"/>
<dbReference type="Proteomes" id="UP000317371">
    <property type="component" value="Unassembled WGS sequence"/>
</dbReference>
<sequence length="117" mass="12288">MGEQPHDHPENPLEELAARLSGRLARKPVDLHEKSATHVEGGQISMKESAARSIRASALHMEDSAAGYVRAGSVDAGESMIGVAVAGNATLRDVTNSALVARHVEADHVRTVFLAAG</sequence>
<reference evidence="1 2" key="1">
    <citation type="submission" date="2019-06" db="EMBL/GenBank/DDBJ databases">
        <title>Genome sequence of Litorilinea aerophila BAA-2444.</title>
        <authorList>
            <person name="Maclea K.S."/>
            <person name="Maurais E.G."/>
            <person name="Iannazzi L.C."/>
        </authorList>
    </citation>
    <scope>NUCLEOTIDE SEQUENCE [LARGE SCALE GENOMIC DNA]</scope>
    <source>
        <strain evidence="1 2">ATCC BAA-2444</strain>
    </source>
</reference>